<dbReference type="EMBL" id="CP018099">
    <property type="protein sequence ID" value="APF18900.1"/>
    <property type="molecule type" value="Genomic_DNA"/>
</dbReference>
<protein>
    <submittedName>
        <fullName evidence="1">Uncharacterized protein</fullName>
    </submittedName>
</protein>
<dbReference type="AlphaFoldDB" id="A0A1J1C925"/>
<organism evidence="1 2">
    <name type="scientific">Caldithrix abyssi DSM 13497</name>
    <dbReference type="NCBI Taxonomy" id="880073"/>
    <lineage>
        <taxon>Bacteria</taxon>
        <taxon>Pseudomonadati</taxon>
        <taxon>Calditrichota</taxon>
        <taxon>Calditrichia</taxon>
        <taxon>Calditrichales</taxon>
        <taxon>Calditrichaceae</taxon>
        <taxon>Caldithrix</taxon>
    </lineage>
</organism>
<evidence type="ECO:0000313" key="1">
    <source>
        <dbReference type="EMBL" id="APF18900.1"/>
    </source>
</evidence>
<name>A0A1J1C925_CALAY</name>
<reference evidence="1 2" key="1">
    <citation type="submission" date="2016-11" db="EMBL/GenBank/DDBJ databases">
        <title>Genomic analysis of Caldithrix abyssi and proposal of a novel bacterial phylum Caldithrichaeota.</title>
        <authorList>
            <person name="Kublanov I."/>
            <person name="Sigalova O."/>
            <person name="Gavrilov S."/>
            <person name="Lebedinsky A."/>
            <person name="Ivanova N."/>
            <person name="Daum C."/>
            <person name="Reddy T."/>
            <person name="Klenk H.P."/>
            <person name="Goker M."/>
            <person name="Reva O."/>
            <person name="Miroshnichenko M."/>
            <person name="Kyprides N."/>
            <person name="Woyke T."/>
            <person name="Gelfand M."/>
        </authorList>
    </citation>
    <scope>NUCLEOTIDE SEQUENCE [LARGE SCALE GENOMIC DNA]</scope>
    <source>
        <strain evidence="1 2">LF13</strain>
    </source>
</reference>
<accession>A0A1J1C925</accession>
<dbReference type="Proteomes" id="UP000183868">
    <property type="component" value="Chromosome"/>
</dbReference>
<dbReference type="KEGG" id="caby:Cabys_2151"/>
<evidence type="ECO:0000313" key="2">
    <source>
        <dbReference type="Proteomes" id="UP000183868"/>
    </source>
</evidence>
<sequence>MRKVFLNQKLFHEDFAKIRFGYLPIFKNTNLFVKKIKQTKL</sequence>
<gene>
    <name evidence="1" type="ORF">Cabys_2151</name>
</gene>
<proteinExistence type="predicted"/>